<dbReference type="Proteomes" id="UP000436911">
    <property type="component" value="Unassembled WGS sequence"/>
</dbReference>
<dbReference type="EMBL" id="QUSG01000001">
    <property type="protein sequence ID" value="KAA3531900.1"/>
    <property type="molecule type" value="Genomic_DNA"/>
</dbReference>
<comment type="function">
    <text evidence="10">Catalyzes the phosphorylation of the position 2 hydroxy group of 4-diphosphocytidyl-2C-methyl-D-erythritol.</text>
</comment>
<accession>A0A368NXF8</accession>
<dbReference type="InterPro" id="IPR006204">
    <property type="entry name" value="GHMP_kinase_N_dom"/>
</dbReference>
<evidence type="ECO:0000256" key="3">
    <source>
        <dbReference type="ARBA" id="ARBA00017473"/>
    </source>
</evidence>
<evidence type="ECO:0000256" key="10">
    <source>
        <dbReference type="HAMAP-Rule" id="MF_00061"/>
    </source>
</evidence>
<evidence type="ECO:0000259" key="11">
    <source>
        <dbReference type="Pfam" id="PF00288"/>
    </source>
</evidence>
<evidence type="ECO:0000256" key="6">
    <source>
        <dbReference type="ARBA" id="ARBA00022777"/>
    </source>
</evidence>
<dbReference type="HAMAP" id="MF_00061">
    <property type="entry name" value="IspE"/>
    <property type="match status" value="1"/>
</dbReference>
<dbReference type="AlphaFoldDB" id="A0A368NXF8"/>
<dbReference type="GO" id="GO:0019288">
    <property type="term" value="P:isopentenyl diphosphate biosynthetic process, methylerythritol 4-phosphate pathway"/>
    <property type="evidence" value="ECO:0007669"/>
    <property type="project" value="UniProtKB-UniRule"/>
</dbReference>
<dbReference type="PANTHER" id="PTHR43527">
    <property type="entry name" value="4-DIPHOSPHOCYTIDYL-2-C-METHYL-D-ERYTHRITOL KINASE, CHLOROPLASTIC"/>
    <property type="match status" value="1"/>
</dbReference>
<dbReference type="GO" id="GO:0050515">
    <property type="term" value="F:4-(cytidine 5'-diphospho)-2-C-methyl-D-erythritol kinase activity"/>
    <property type="evidence" value="ECO:0007669"/>
    <property type="project" value="UniProtKB-UniRule"/>
</dbReference>
<dbReference type="Pfam" id="PF08544">
    <property type="entry name" value="GHMP_kinases_C"/>
    <property type="match status" value="1"/>
</dbReference>
<keyword evidence="8 10" id="KW-0414">Isoprene biosynthesis</keyword>
<dbReference type="UniPathway" id="UPA00056">
    <property type="reaction ID" value="UER00094"/>
</dbReference>
<name>A0A368NXF8_AGRVI</name>
<dbReference type="GO" id="GO:0016114">
    <property type="term" value="P:terpenoid biosynthetic process"/>
    <property type="evidence" value="ECO:0007669"/>
    <property type="project" value="UniProtKB-UniRule"/>
</dbReference>
<dbReference type="InterPro" id="IPR036554">
    <property type="entry name" value="GHMP_kinase_C_sf"/>
</dbReference>
<evidence type="ECO:0000256" key="9">
    <source>
        <dbReference type="ARBA" id="ARBA00032554"/>
    </source>
</evidence>
<keyword evidence="4 10" id="KW-0808">Transferase</keyword>
<evidence type="ECO:0000256" key="5">
    <source>
        <dbReference type="ARBA" id="ARBA00022741"/>
    </source>
</evidence>
<feature type="active site" evidence="10">
    <location>
        <position position="144"/>
    </location>
</feature>
<dbReference type="InterPro" id="IPR014721">
    <property type="entry name" value="Ribsml_uS5_D2-typ_fold_subgr"/>
</dbReference>
<dbReference type="SUPFAM" id="SSF54211">
    <property type="entry name" value="Ribosomal protein S5 domain 2-like"/>
    <property type="match status" value="1"/>
</dbReference>
<gene>
    <name evidence="10" type="primary">ispE</name>
    <name evidence="13" type="ORF">DXT89_00500</name>
</gene>
<dbReference type="NCBIfam" id="TIGR00154">
    <property type="entry name" value="ispE"/>
    <property type="match status" value="1"/>
</dbReference>
<dbReference type="PIRSF" id="PIRSF010376">
    <property type="entry name" value="IspE"/>
    <property type="match status" value="1"/>
</dbReference>
<evidence type="ECO:0000256" key="8">
    <source>
        <dbReference type="ARBA" id="ARBA00023229"/>
    </source>
</evidence>
<organism evidence="13 14">
    <name type="scientific">Agrobacterium vitis</name>
    <name type="common">Rhizobium vitis</name>
    <dbReference type="NCBI Taxonomy" id="373"/>
    <lineage>
        <taxon>Bacteria</taxon>
        <taxon>Pseudomonadati</taxon>
        <taxon>Pseudomonadota</taxon>
        <taxon>Alphaproteobacteria</taxon>
        <taxon>Hyphomicrobiales</taxon>
        <taxon>Rhizobiaceae</taxon>
        <taxon>Rhizobium/Agrobacterium group</taxon>
        <taxon>Agrobacterium</taxon>
    </lineage>
</organism>
<feature type="domain" description="GHMP kinase N-terminal" evidence="11">
    <location>
        <begin position="70"/>
        <end position="149"/>
    </location>
</feature>
<proteinExistence type="inferred from homology"/>
<dbReference type="Gene3D" id="3.30.230.10">
    <property type="match status" value="1"/>
</dbReference>
<feature type="active site" evidence="10">
    <location>
        <position position="11"/>
    </location>
</feature>
<evidence type="ECO:0000313" key="14">
    <source>
        <dbReference type="Proteomes" id="UP000436911"/>
    </source>
</evidence>
<dbReference type="PANTHER" id="PTHR43527:SF2">
    <property type="entry name" value="4-DIPHOSPHOCYTIDYL-2-C-METHYL-D-ERYTHRITOL KINASE, CHLOROPLASTIC"/>
    <property type="match status" value="1"/>
</dbReference>
<dbReference type="OrthoDB" id="9809438at2"/>
<evidence type="ECO:0000256" key="4">
    <source>
        <dbReference type="ARBA" id="ARBA00022679"/>
    </source>
</evidence>
<evidence type="ECO:0000256" key="2">
    <source>
        <dbReference type="ARBA" id="ARBA00012052"/>
    </source>
</evidence>
<keyword evidence="6 10" id="KW-0418">Kinase</keyword>
<evidence type="ECO:0000259" key="12">
    <source>
        <dbReference type="Pfam" id="PF08544"/>
    </source>
</evidence>
<feature type="binding site" evidence="10">
    <location>
        <begin position="102"/>
        <end position="112"/>
    </location>
    <ligand>
        <name>ATP</name>
        <dbReference type="ChEBI" id="CHEBI:30616"/>
    </ligand>
</feature>
<evidence type="ECO:0000313" key="13">
    <source>
        <dbReference type="EMBL" id="KAA3531900.1"/>
    </source>
</evidence>
<dbReference type="RefSeq" id="WP_114386386.1">
    <property type="nucleotide sequence ID" value="NZ_CP055265.1"/>
</dbReference>
<evidence type="ECO:0000256" key="7">
    <source>
        <dbReference type="ARBA" id="ARBA00022840"/>
    </source>
</evidence>
<dbReference type="Pfam" id="PF00288">
    <property type="entry name" value="GHMP_kinases_N"/>
    <property type="match status" value="1"/>
</dbReference>
<dbReference type="InterPro" id="IPR020568">
    <property type="entry name" value="Ribosomal_Su5_D2-typ_SF"/>
</dbReference>
<comment type="pathway">
    <text evidence="10">Isoprenoid biosynthesis; isopentenyl diphosphate biosynthesis via DXP pathway; isopentenyl diphosphate from 1-deoxy-D-xylulose 5-phosphate: step 3/6.</text>
</comment>
<sequence>MTVFREIAAAKINLALHVTGRRDDGYHLLDTLVTFAEHGDVITVETARQDEFTLSGRFAGPLQSEDPAGNLIIRARDLLRTTTLAKGLPAPPVAIALQKNLPIASGIGGGSADAAATLRALQRLWDSHLEPAALEDLALKLGADVPMCLASTSLRATGIGEELTRLPTLPSFGILLGNPLQAVSTPAIFKAMTRRDNPPIGPLPTLAEQDPWTETLCQLRNDLQPAAEILCPHIAELCRMIAATGALVTRMSGSGATCFGLYPTYEAAVAAEKLLLTERPDWYFQASRTL</sequence>
<dbReference type="NCBIfam" id="NF011202">
    <property type="entry name" value="PRK14608.1"/>
    <property type="match status" value="1"/>
</dbReference>
<feature type="domain" description="GHMP kinase C-terminal" evidence="12">
    <location>
        <begin position="220"/>
        <end position="271"/>
    </location>
</feature>
<dbReference type="InterPro" id="IPR013750">
    <property type="entry name" value="GHMP_kinase_C_dom"/>
</dbReference>
<protein>
    <recommendedName>
        <fullName evidence="3 10">4-diphosphocytidyl-2-C-methyl-D-erythritol kinase</fullName>
        <shortName evidence="10">CMK</shortName>
        <ecNumber evidence="2 10">2.7.1.148</ecNumber>
    </recommendedName>
    <alternativeName>
        <fullName evidence="9 10">4-(cytidine-5'-diphospho)-2-C-methyl-D-erythritol kinase</fullName>
    </alternativeName>
</protein>
<dbReference type="InterPro" id="IPR004424">
    <property type="entry name" value="IspE"/>
</dbReference>
<dbReference type="GO" id="GO:0005524">
    <property type="term" value="F:ATP binding"/>
    <property type="evidence" value="ECO:0007669"/>
    <property type="project" value="UniProtKB-UniRule"/>
</dbReference>
<comment type="similarity">
    <text evidence="1 10">Belongs to the GHMP kinase family. IspE subfamily.</text>
</comment>
<comment type="catalytic activity">
    <reaction evidence="10">
        <text>4-CDP-2-C-methyl-D-erythritol + ATP = 4-CDP-2-C-methyl-D-erythritol 2-phosphate + ADP + H(+)</text>
        <dbReference type="Rhea" id="RHEA:18437"/>
        <dbReference type="ChEBI" id="CHEBI:15378"/>
        <dbReference type="ChEBI" id="CHEBI:30616"/>
        <dbReference type="ChEBI" id="CHEBI:57823"/>
        <dbReference type="ChEBI" id="CHEBI:57919"/>
        <dbReference type="ChEBI" id="CHEBI:456216"/>
        <dbReference type="EC" id="2.7.1.148"/>
    </reaction>
</comment>
<dbReference type="GeneID" id="60681752"/>
<dbReference type="Gene3D" id="3.30.70.890">
    <property type="entry name" value="GHMP kinase, C-terminal domain"/>
    <property type="match status" value="1"/>
</dbReference>
<keyword evidence="7 10" id="KW-0067">ATP-binding</keyword>
<keyword evidence="5 10" id="KW-0547">Nucleotide-binding</keyword>
<dbReference type="EC" id="2.7.1.148" evidence="2 10"/>
<dbReference type="SUPFAM" id="SSF55060">
    <property type="entry name" value="GHMP Kinase, C-terminal domain"/>
    <property type="match status" value="1"/>
</dbReference>
<evidence type="ECO:0000256" key="1">
    <source>
        <dbReference type="ARBA" id="ARBA00009684"/>
    </source>
</evidence>
<reference evidence="13 14" key="1">
    <citation type="submission" date="2018-08" db="EMBL/GenBank/DDBJ databases">
        <title>Genome sequencing of Agrobacterium vitis strain ICMP 10754.</title>
        <authorList>
            <person name="Visnovsky S.B."/>
            <person name="Pitman A.R."/>
        </authorList>
    </citation>
    <scope>NUCLEOTIDE SEQUENCE [LARGE SCALE GENOMIC DNA]</scope>
    <source>
        <strain evidence="13 14">ICMP 10754</strain>
    </source>
</reference>
<comment type="caution">
    <text evidence="13">The sequence shown here is derived from an EMBL/GenBank/DDBJ whole genome shotgun (WGS) entry which is preliminary data.</text>
</comment>